<dbReference type="SMART" id="SM00696">
    <property type="entry name" value="DM9"/>
    <property type="match status" value="1"/>
</dbReference>
<evidence type="ECO:0000259" key="1">
    <source>
        <dbReference type="Pfam" id="PF12248"/>
    </source>
</evidence>
<reference evidence="2" key="1">
    <citation type="submission" date="2022-03" db="EMBL/GenBank/DDBJ databases">
        <authorList>
            <person name="Martin H S."/>
        </authorList>
    </citation>
    <scope>NUCLEOTIDE SEQUENCE</scope>
</reference>
<feature type="non-terminal residue" evidence="2">
    <location>
        <position position="1"/>
    </location>
</feature>
<dbReference type="InterPro" id="IPR006616">
    <property type="entry name" value="DM9_repeat"/>
</dbReference>
<dbReference type="Pfam" id="PF11901">
    <property type="entry name" value="DM9"/>
    <property type="match status" value="1"/>
</dbReference>
<keyword evidence="3" id="KW-1185">Reference proteome</keyword>
<sequence>MDGLEYLEVPYKLCKVDNCAIRFKVKSNGDSTLTLVSKQCPHKEICKIILGSTCEMICSGEQKVIQNIDHINWLDYTEFLVTWYNGIYRVGQVDSEPILEYFDSSIDRPTIGFIKFFTLCDNNITSDWIFESSPITSSPMKAIKVDGGELKWTTMTGNVLPLDAMIGGFENEPIYISRARHRGSLCPGKYVPSKRHAYVAWGHSEHCKDNFEILCGYDAQWCSDFRLLWVGLLRSVR</sequence>
<accession>A0ABN8I8J7</accession>
<organism evidence="2 3">
    <name type="scientific">Iphiclides podalirius</name>
    <name type="common">scarce swallowtail</name>
    <dbReference type="NCBI Taxonomy" id="110791"/>
    <lineage>
        <taxon>Eukaryota</taxon>
        <taxon>Metazoa</taxon>
        <taxon>Ecdysozoa</taxon>
        <taxon>Arthropoda</taxon>
        <taxon>Hexapoda</taxon>
        <taxon>Insecta</taxon>
        <taxon>Pterygota</taxon>
        <taxon>Neoptera</taxon>
        <taxon>Endopterygota</taxon>
        <taxon>Lepidoptera</taxon>
        <taxon>Glossata</taxon>
        <taxon>Ditrysia</taxon>
        <taxon>Papilionoidea</taxon>
        <taxon>Papilionidae</taxon>
        <taxon>Papilioninae</taxon>
        <taxon>Iphiclides</taxon>
    </lineage>
</organism>
<dbReference type="Pfam" id="PF12248">
    <property type="entry name" value="Methyltransf_FA"/>
    <property type="match status" value="1"/>
</dbReference>
<dbReference type="Proteomes" id="UP000837857">
    <property type="component" value="Chromosome 2"/>
</dbReference>
<evidence type="ECO:0000313" key="2">
    <source>
        <dbReference type="EMBL" id="CAH2050116.1"/>
    </source>
</evidence>
<name>A0ABN8I8J7_9NEOP</name>
<protein>
    <recommendedName>
        <fullName evidence="1">Farnesoic acid O-methyl transferase domain-containing protein</fullName>
    </recommendedName>
</protein>
<feature type="domain" description="Farnesoic acid O-methyl transferase" evidence="1">
    <location>
        <begin position="18"/>
        <end position="116"/>
    </location>
</feature>
<dbReference type="EMBL" id="OW152814">
    <property type="protein sequence ID" value="CAH2050116.1"/>
    <property type="molecule type" value="Genomic_DNA"/>
</dbReference>
<dbReference type="InterPro" id="IPR022041">
    <property type="entry name" value="Methyltransf_FA"/>
</dbReference>
<dbReference type="PANTHER" id="PTHR31649">
    <property type="entry name" value="AGAP009604-PA"/>
    <property type="match status" value="1"/>
</dbReference>
<evidence type="ECO:0000313" key="3">
    <source>
        <dbReference type="Proteomes" id="UP000837857"/>
    </source>
</evidence>
<gene>
    <name evidence="2" type="ORF">IPOD504_LOCUS7244</name>
</gene>
<dbReference type="PANTHER" id="PTHR31649:SF1">
    <property type="entry name" value="FARNESOIC ACID O-METHYL TRANSFERASE DOMAIN-CONTAINING PROTEIN"/>
    <property type="match status" value="1"/>
</dbReference>
<proteinExistence type="predicted"/>